<gene>
    <name evidence="1" type="ORF">TSUD_285820</name>
</gene>
<dbReference type="AlphaFoldDB" id="A0A2Z6PA33"/>
<dbReference type="Proteomes" id="UP000242715">
    <property type="component" value="Unassembled WGS sequence"/>
</dbReference>
<sequence length="236" mass="27813">MVGKYGEQVVGVRSLGEEHISRIGSTWWRNICLLDNNFRWFDSGVSKRLRNGRLTDFWNERWVGNQSFRARFPQLFSMSTQQNSKIGEMGRMGDGGWRWELNWRMEFFEWEELISHELLVVIDGFQPVDGQDSWRWCLDPEAGFTVAPSKVIAFSWQLMLGRVPTRENLILRGIPHSPEMTCPFSNVIAETEIHCSYTVEFLLEFVDVEEMVDTIKRLSWQWFIRRVAQGPCLFYE</sequence>
<protein>
    <recommendedName>
        <fullName evidence="3">Reverse transcriptase zinc-binding domain-containing protein</fullName>
    </recommendedName>
</protein>
<dbReference type="PANTHER" id="PTHR36617">
    <property type="entry name" value="PROTEIN, PUTATIVE-RELATED"/>
    <property type="match status" value="1"/>
</dbReference>
<dbReference type="OrthoDB" id="1743609at2759"/>
<accession>A0A2Z6PA33</accession>
<evidence type="ECO:0000313" key="2">
    <source>
        <dbReference type="Proteomes" id="UP000242715"/>
    </source>
</evidence>
<dbReference type="PANTHER" id="PTHR36617:SF16">
    <property type="entry name" value="OS04G0516500 PROTEIN"/>
    <property type="match status" value="1"/>
</dbReference>
<reference evidence="2" key="1">
    <citation type="journal article" date="2017" name="Front. Plant Sci.">
        <title>Climate Clever Clovers: New Paradigm to Reduce the Environmental Footprint of Ruminants by Breeding Low Methanogenic Forages Utilizing Haplotype Variation.</title>
        <authorList>
            <person name="Kaur P."/>
            <person name="Appels R."/>
            <person name="Bayer P.E."/>
            <person name="Keeble-Gagnere G."/>
            <person name="Wang J."/>
            <person name="Hirakawa H."/>
            <person name="Shirasawa K."/>
            <person name="Vercoe P."/>
            <person name="Stefanova K."/>
            <person name="Durmic Z."/>
            <person name="Nichols P."/>
            <person name="Revell C."/>
            <person name="Isobe S.N."/>
            <person name="Edwards D."/>
            <person name="Erskine W."/>
        </authorList>
    </citation>
    <scope>NUCLEOTIDE SEQUENCE [LARGE SCALE GENOMIC DNA]</scope>
    <source>
        <strain evidence="2">cv. Daliak</strain>
    </source>
</reference>
<keyword evidence="2" id="KW-1185">Reference proteome</keyword>
<evidence type="ECO:0008006" key="3">
    <source>
        <dbReference type="Google" id="ProtNLM"/>
    </source>
</evidence>
<proteinExistence type="predicted"/>
<dbReference type="EMBL" id="DF974220">
    <property type="protein sequence ID" value="GAU46500.1"/>
    <property type="molecule type" value="Genomic_DNA"/>
</dbReference>
<evidence type="ECO:0000313" key="1">
    <source>
        <dbReference type="EMBL" id="GAU46500.1"/>
    </source>
</evidence>
<organism evidence="1 2">
    <name type="scientific">Trifolium subterraneum</name>
    <name type="common">Subterranean clover</name>
    <dbReference type="NCBI Taxonomy" id="3900"/>
    <lineage>
        <taxon>Eukaryota</taxon>
        <taxon>Viridiplantae</taxon>
        <taxon>Streptophyta</taxon>
        <taxon>Embryophyta</taxon>
        <taxon>Tracheophyta</taxon>
        <taxon>Spermatophyta</taxon>
        <taxon>Magnoliopsida</taxon>
        <taxon>eudicotyledons</taxon>
        <taxon>Gunneridae</taxon>
        <taxon>Pentapetalae</taxon>
        <taxon>rosids</taxon>
        <taxon>fabids</taxon>
        <taxon>Fabales</taxon>
        <taxon>Fabaceae</taxon>
        <taxon>Papilionoideae</taxon>
        <taxon>50 kb inversion clade</taxon>
        <taxon>NPAAA clade</taxon>
        <taxon>Hologalegina</taxon>
        <taxon>IRL clade</taxon>
        <taxon>Trifolieae</taxon>
        <taxon>Trifolium</taxon>
    </lineage>
</organism>
<name>A0A2Z6PA33_TRISU</name>